<dbReference type="SUPFAM" id="SSF103473">
    <property type="entry name" value="MFS general substrate transporter"/>
    <property type="match status" value="1"/>
</dbReference>
<dbReference type="PANTHER" id="PTHR23513">
    <property type="entry name" value="INTEGRAL MEMBRANE EFFLUX PROTEIN-RELATED"/>
    <property type="match status" value="1"/>
</dbReference>
<keyword evidence="5 7" id="KW-0472">Membrane</keyword>
<keyword evidence="3 7" id="KW-0812">Transmembrane</keyword>
<dbReference type="InterPro" id="IPR011701">
    <property type="entry name" value="MFS"/>
</dbReference>
<feature type="transmembrane region" description="Helical" evidence="7">
    <location>
        <begin position="301"/>
        <end position="322"/>
    </location>
</feature>
<gene>
    <name evidence="9" type="ordered locus">Namu_5044</name>
</gene>
<feature type="transmembrane region" description="Helical" evidence="7">
    <location>
        <begin position="239"/>
        <end position="258"/>
    </location>
</feature>
<dbReference type="STRING" id="479431.Namu_5044"/>
<dbReference type="GO" id="GO:0022857">
    <property type="term" value="F:transmembrane transporter activity"/>
    <property type="evidence" value="ECO:0007669"/>
    <property type="project" value="InterPro"/>
</dbReference>
<evidence type="ECO:0000259" key="8">
    <source>
        <dbReference type="PROSITE" id="PS50850"/>
    </source>
</evidence>
<evidence type="ECO:0000256" key="4">
    <source>
        <dbReference type="ARBA" id="ARBA00022989"/>
    </source>
</evidence>
<evidence type="ECO:0000256" key="7">
    <source>
        <dbReference type="SAM" id="Phobius"/>
    </source>
</evidence>
<name>C8XB23_NAKMY</name>
<dbReference type="PANTHER" id="PTHR23513:SF18">
    <property type="entry name" value="INTEGRAL MEMBRANE PROTEIN"/>
    <property type="match status" value="1"/>
</dbReference>
<dbReference type="HOGENOM" id="CLU_617949_0_0_11"/>
<dbReference type="OrthoDB" id="3790960at2"/>
<dbReference type="eggNOG" id="COG2814">
    <property type="taxonomic scope" value="Bacteria"/>
</dbReference>
<proteinExistence type="predicted"/>
<dbReference type="AlphaFoldDB" id="C8XB23"/>
<comment type="subcellular location">
    <subcellularLocation>
        <location evidence="1">Cell membrane</location>
        <topology evidence="1">Multi-pass membrane protein</topology>
    </subcellularLocation>
</comment>
<dbReference type="GO" id="GO:0005886">
    <property type="term" value="C:plasma membrane"/>
    <property type="evidence" value="ECO:0007669"/>
    <property type="project" value="UniProtKB-SubCell"/>
</dbReference>
<feature type="transmembrane region" description="Helical" evidence="7">
    <location>
        <begin position="270"/>
        <end position="289"/>
    </location>
</feature>
<evidence type="ECO:0000256" key="6">
    <source>
        <dbReference type="SAM" id="MobiDB-lite"/>
    </source>
</evidence>
<feature type="transmembrane region" description="Helical" evidence="7">
    <location>
        <begin position="53"/>
        <end position="75"/>
    </location>
</feature>
<keyword evidence="10" id="KW-1185">Reference proteome</keyword>
<evidence type="ECO:0000256" key="1">
    <source>
        <dbReference type="ARBA" id="ARBA00004651"/>
    </source>
</evidence>
<evidence type="ECO:0000313" key="10">
    <source>
        <dbReference type="Proteomes" id="UP000002218"/>
    </source>
</evidence>
<feature type="transmembrane region" description="Helical" evidence="7">
    <location>
        <begin position="372"/>
        <end position="389"/>
    </location>
</feature>
<keyword evidence="4 7" id="KW-1133">Transmembrane helix</keyword>
<evidence type="ECO:0000256" key="5">
    <source>
        <dbReference type="ARBA" id="ARBA00023136"/>
    </source>
</evidence>
<dbReference type="CDD" id="cd06173">
    <property type="entry name" value="MFS_MefA_like"/>
    <property type="match status" value="1"/>
</dbReference>
<protein>
    <submittedName>
        <fullName evidence="9">Major facilitator superfamily MFS_1</fullName>
    </submittedName>
</protein>
<dbReference type="Pfam" id="PF07690">
    <property type="entry name" value="MFS_1"/>
    <property type="match status" value="1"/>
</dbReference>
<reference evidence="10" key="1">
    <citation type="submission" date="2009-09" db="EMBL/GenBank/DDBJ databases">
        <title>The complete genome of Nakamurella multipartita DSM 44233.</title>
        <authorList>
            <consortium name="US DOE Joint Genome Institute (JGI-PGF)"/>
            <person name="Lucas S."/>
            <person name="Copeland A."/>
            <person name="Lapidus A."/>
            <person name="Glavina del Rio T."/>
            <person name="Dalin E."/>
            <person name="Tice H."/>
            <person name="Bruce D."/>
            <person name="Goodwin L."/>
            <person name="Pitluck S."/>
            <person name="Kyrpides N."/>
            <person name="Mavromatis K."/>
            <person name="Ivanova N."/>
            <person name="Ovchinnikova G."/>
            <person name="Sims D."/>
            <person name="Meincke L."/>
            <person name="Brettin T."/>
            <person name="Detter J.C."/>
            <person name="Han C."/>
            <person name="Larimer F."/>
            <person name="Land M."/>
            <person name="Hauser L."/>
            <person name="Markowitz V."/>
            <person name="Cheng J.-F."/>
            <person name="Hugenholtz P."/>
            <person name="Woyke T."/>
            <person name="Wu D."/>
            <person name="Klenk H.-P."/>
            <person name="Eisen J.A."/>
        </authorList>
    </citation>
    <scope>NUCLEOTIDE SEQUENCE [LARGE SCALE GENOMIC DNA]</scope>
    <source>
        <strain evidence="10">ATCC 700099 / DSM 44233 / CIP 104796 / JCM 9543 / NBRC 105858 / Y-104</strain>
    </source>
</reference>
<feature type="transmembrane region" description="Helical" evidence="7">
    <location>
        <begin position="96"/>
        <end position="123"/>
    </location>
</feature>
<reference evidence="9 10" key="2">
    <citation type="journal article" date="2010" name="Stand. Genomic Sci.">
        <title>Complete genome sequence of Nakamurella multipartita type strain (Y-104).</title>
        <authorList>
            <person name="Tice H."/>
            <person name="Mayilraj S."/>
            <person name="Sims D."/>
            <person name="Lapidus A."/>
            <person name="Nolan M."/>
            <person name="Lucas S."/>
            <person name="Glavina Del Rio T."/>
            <person name="Copeland A."/>
            <person name="Cheng J.F."/>
            <person name="Meincke L."/>
            <person name="Bruce D."/>
            <person name="Goodwin L."/>
            <person name="Pitluck S."/>
            <person name="Ivanova N."/>
            <person name="Mavromatis K."/>
            <person name="Ovchinnikova G."/>
            <person name="Pati A."/>
            <person name="Chen A."/>
            <person name="Palaniappan K."/>
            <person name="Land M."/>
            <person name="Hauser L."/>
            <person name="Chang Y.J."/>
            <person name="Jeffries C.D."/>
            <person name="Detter J.C."/>
            <person name="Brettin T."/>
            <person name="Rohde M."/>
            <person name="Goker M."/>
            <person name="Bristow J."/>
            <person name="Eisen J.A."/>
            <person name="Markowitz V."/>
            <person name="Hugenholtz P."/>
            <person name="Kyrpides N.C."/>
            <person name="Klenk H.P."/>
            <person name="Chen F."/>
        </authorList>
    </citation>
    <scope>NUCLEOTIDE SEQUENCE [LARGE SCALE GENOMIC DNA]</scope>
    <source>
        <strain evidence="10">ATCC 700099 / DSM 44233 / CIP 104796 / JCM 9543 / NBRC 105858 / Y-104</strain>
    </source>
</reference>
<dbReference type="InParanoid" id="C8XB23"/>
<keyword evidence="2" id="KW-1003">Cell membrane</keyword>
<evidence type="ECO:0000256" key="2">
    <source>
        <dbReference type="ARBA" id="ARBA00022475"/>
    </source>
</evidence>
<dbReference type="Gene3D" id="1.20.1250.20">
    <property type="entry name" value="MFS general substrate transporter like domains"/>
    <property type="match status" value="2"/>
</dbReference>
<feature type="transmembrane region" description="Helical" evidence="7">
    <location>
        <begin position="20"/>
        <end position="41"/>
    </location>
</feature>
<feature type="transmembrane region" description="Helical" evidence="7">
    <location>
        <begin position="165"/>
        <end position="193"/>
    </location>
</feature>
<organism evidence="9 10">
    <name type="scientific">Nakamurella multipartita (strain ATCC 700099 / DSM 44233 / CIP 104796 / JCM 9543 / NBRC 105858 / Y-104)</name>
    <name type="common">Microsphaera multipartita</name>
    <dbReference type="NCBI Taxonomy" id="479431"/>
    <lineage>
        <taxon>Bacteria</taxon>
        <taxon>Bacillati</taxon>
        <taxon>Actinomycetota</taxon>
        <taxon>Actinomycetes</taxon>
        <taxon>Nakamurellales</taxon>
        <taxon>Nakamurellaceae</taxon>
        <taxon>Nakamurella</taxon>
    </lineage>
</organism>
<sequence length="443" mass="43846">MSPPPAPRPTYRSALRTRPFRRLLAGHGLGTIAQLMLTLAVGIEVLERTGSGWWVSVTVALGFVPYVLASGYAGLLADRHSRSTVLTLSFSTRAGCAAVLVAGLALHGPIALLVTVAAVAAVLATPSYPALAAATVQCVPDEQLPPANALVTGVENVTWMAGPGVLGLLLLIGAGPTVGTATAAGLFVLAAALSAAARLPAPARPDAAPGVLAELRAGLSAVARVAAVRRPMTVAVIDNFLYGYLVVAMVLLAAEVFAGDGGGDGADNRAIGLLNAALSVGGVLALLPINLLAARFRPARLLLVTMTGFGAVTVLLGLSGAIGAPVGLAMGLVAVAGAGSLIAEVTAVTLLQRAAPDELTARVFGVYDQLNVGALALGSLLAGPLAAAIGAGPAMVAVASTCLALAAVATGRLREPARRGRHAAAGPGRASLSPPVGSLGPTG</sequence>
<dbReference type="InterPro" id="IPR036259">
    <property type="entry name" value="MFS_trans_sf"/>
</dbReference>
<feature type="region of interest" description="Disordered" evidence="6">
    <location>
        <begin position="418"/>
        <end position="443"/>
    </location>
</feature>
<dbReference type="InterPro" id="IPR020846">
    <property type="entry name" value="MFS_dom"/>
</dbReference>
<feature type="transmembrane region" description="Helical" evidence="7">
    <location>
        <begin position="395"/>
        <end position="413"/>
    </location>
</feature>
<dbReference type="Proteomes" id="UP000002218">
    <property type="component" value="Chromosome"/>
</dbReference>
<dbReference type="EMBL" id="CP001737">
    <property type="protein sequence ID" value="ACV81315.1"/>
    <property type="molecule type" value="Genomic_DNA"/>
</dbReference>
<dbReference type="RefSeq" id="WP_015750123.1">
    <property type="nucleotide sequence ID" value="NC_013235.1"/>
</dbReference>
<accession>C8XB23</accession>
<feature type="domain" description="Major facilitator superfamily (MFS) profile" evidence="8">
    <location>
        <begin position="231"/>
        <end position="443"/>
    </location>
</feature>
<evidence type="ECO:0000313" key="9">
    <source>
        <dbReference type="EMBL" id="ACV81315.1"/>
    </source>
</evidence>
<dbReference type="PROSITE" id="PS50850">
    <property type="entry name" value="MFS"/>
    <property type="match status" value="1"/>
</dbReference>
<evidence type="ECO:0000256" key="3">
    <source>
        <dbReference type="ARBA" id="ARBA00022692"/>
    </source>
</evidence>
<feature type="transmembrane region" description="Helical" evidence="7">
    <location>
        <begin position="328"/>
        <end position="351"/>
    </location>
</feature>
<dbReference type="KEGG" id="nml:Namu_5044"/>